<evidence type="ECO:0000313" key="2">
    <source>
        <dbReference type="EMBL" id="PSB27015.1"/>
    </source>
</evidence>
<dbReference type="AlphaFoldDB" id="A0A2T1E2Q7"/>
<protein>
    <submittedName>
        <fullName evidence="2">Uncharacterized protein</fullName>
    </submittedName>
</protein>
<comment type="caution">
    <text evidence="2">The sequence shown here is derived from an EMBL/GenBank/DDBJ whole genome shotgun (WGS) entry which is preliminary data.</text>
</comment>
<feature type="compositionally biased region" description="Polar residues" evidence="1">
    <location>
        <begin position="30"/>
        <end position="43"/>
    </location>
</feature>
<reference evidence="2 3" key="2">
    <citation type="submission" date="2018-03" db="EMBL/GenBank/DDBJ databases">
        <title>The ancient ancestry and fast evolution of plastids.</title>
        <authorList>
            <person name="Moore K.R."/>
            <person name="Magnabosco C."/>
            <person name="Momper L."/>
            <person name="Gold D.A."/>
            <person name="Bosak T."/>
            <person name="Fournier G.P."/>
        </authorList>
    </citation>
    <scope>NUCLEOTIDE SEQUENCE [LARGE SCALE GENOMIC DNA]</scope>
    <source>
        <strain evidence="2 3">ULC18</strain>
    </source>
</reference>
<keyword evidence="3" id="KW-1185">Reference proteome</keyword>
<reference evidence="3" key="1">
    <citation type="submission" date="2018-02" db="EMBL/GenBank/DDBJ databases">
        <authorList>
            <person name="Moore K."/>
            <person name="Momper L."/>
        </authorList>
    </citation>
    <scope>NUCLEOTIDE SEQUENCE [LARGE SCALE GENOMIC DNA]</scope>
    <source>
        <strain evidence="3">ULC18</strain>
    </source>
</reference>
<gene>
    <name evidence="2" type="ORF">C7B82_17835</name>
</gene>
<feature type="region of interest" description="Disordered" evidence="1">
    <location>
        <begin position="30"/>
        <end position="78"/>
    </location>
</feature>
<name>A0A2T1E2Q7_9CYAN</name>
<sequence length="94" mass="10360">MTTTPTNVNHLMIDPREDDCRHVLPAGQTVRSLESNHTPSGNGRNDFPHDGRLNVLDSPLSAPTDGTPPPSKKPHLEARWVDENGKLVCKWSVV</sequence>
<dbReference type="RefSeq" id="WP_106257634.1">
    <property type="nucleotide sequence ID" value="NZ_CAWNSW010000133.1"/>
</dbReference>
<organism evidence="2 3">
    <name type="scientific">Stenomitos frigidus ULC18</name>
    <dbReference type="NCBI Taxonomy" id="2107698"/>
    <lineage>
        <taxon>Bacteria</taxon>
        <taxon>Bacillati</taxon>
        <taxon>Cyanobacteriota</taxon>
        <taxon>Cyanophyceae</taxon>
        <taxon>Leptolyngbyales</taxon>
        <taxon>Leptolyngbyaceae</taxon>
        <taxon>Stenomitos</taxon>
    </lineage>
</organism>
<dbReference type="Proteomes" id="UP000239576">
    <property type="component" value="Unassembled WGS sequence"/>
</dbReference>
<dbReference type="EMBL" id="PVWK01000098">
    <property type="protein sequence ID" value="PSB27015.1"/>
    <property type="molecule type" value="Genomic_DNA"/>
</dbReference>
<proteinExistence type="predicted"/>
<evidence type="ECO:0000313" key="3">
    <source>
        <dbReference type="Proteomes" id="UP000239576"/>
    </source>
</evidence>
<accession>A0A2T1E2Q7</accession>
<evidence type="ECO:0000256" key="1">
    <source>
        <dbReference type="SAM" id="MobiDB-lite"/>
    </source>
</evidence>